<dbReference type="AlphaFoldDB" id="A0A091C2I3"/>
<comment type="caution">
    <text evidence="2">The sequence shown here is derived from an EMBL/GenBank/DDBJ whole genome shotgun (WGS) entry which is preliminary data.</text>
</comment>
<dbReference type="Proteomes" id="UP000029380">
    <property type="component" value="Unassembled WGS sequence"/>
</dbReference>
<proteinExistence type="predicted"/>
<keyword evidence="2" id="KW-0121">Carboxypeptidase</keyword>
<dbReference type="Gene3D" id="3.30.1380.10">
    <property type="match status" value="1"/>
</dbReference>
<dbReference type="GO" id="GO:0006508">
    <property type="term" value="P:proteolysis"/>
    <property type="evidence" value="ECO:0007669"/>
    <property type="project" value="InterPro"/>
</dbReference>
<dbReference type="EC" id="3.4.-.-" evidence="2"/>
<dbReference type="InterPro" id="IPR003709">
    <property type="entry name" value="VanY-like_core_dom"/>
</dbReference>
<dbReference type="RefSeq" id="WP_231557721.1">
    <property type="nucleotide sequence ID" value="NZ_JPVU01000165.1"/>
</dbReference>
<dbReference type="PANTHER" id="PTHR34385">
    <property type="entry name" value="D-ALANYL-D-ALANINE CARBOXYPEPTIDASE"/>
    <property type="match status" value="1"/>
</dbReference>
<reference evidence="2 3" key="1">
    <citation type="submission" date="2014-08" db="EMBL/GenBank/DDBJ databases">
        <title>Genome sequence of Tetragenococcus muriaticus.</title>
        <authorList>
            <person name="Chuea-nongthon C."/>
            <person name="Rodtong S."/>
            <person name="Yongsawatdigul J."/>
            <person name="Steele J.L."/>
            <person name="Liu X.-y."/>
            <person name="Speers J."/>
            <person name="Glasner J.D."/>
            <person name="Neeno-Eckwall E.C."/>
        </authorList>
    </citation>
    <scope>NUCLEOTIDE SEQUENCE [LARGE SCALE GENOMIC DNA]</scope>
    <source>
        <strain evidence="2 3">PMC-11-5</strain>
    </source>
</reference>
<evidence type="ECO:0000313" key="3">
    <source>
        <dbReference type="Proteomes" id="UP000029380"/>
    </source>
</evidence>
<dbReference type="PATRIC" id="fig|1302649.3.peg.1537"/>
<gene>
    <name evidence="2" type="ORF">TMUPMC115_1533</name>
</gene>
<keyword evidence="2" id="KW-0378">Hydrolase</keyword>
<dbReference type="GO" id="GO:0009002">
    <property type="term" value="F:serine-type D-Ala-D-Ala carboxypeptidase activity"/>
    <property type="evidence" value="ECO:0007669"/>
    <property type="project" value="UniProtKB-EC"/>
</dbReference>
<name>A0A091C2I3_9ENTE</name>
<dbReference type="EC" id="3.4.16.4" evidence="2"/>
<feature type="domain" description="D-alanyl-D-alanine carboxypeptidase-like core" evidence="1">
    <location>
        <begin position="1"/>
        <end position="35"/>
    </location>
</feature>
<dbReference type="EMBL" id="JPVU01000165">
    <property type="protein sequence ID" value="KFN91169.1"/>
    <property type="molecule type" value="Genomic_DNA"/>
</dbReference>
<accession>A0A091C2I3</accession>
<dbReference type="MEROPS" id="M15.003"/>
<dbReference type="InterPro" id="IPR052179">
    <property type="entry name" value="DD-CPase-like"/>
</dbReference>
<dbReference type="SUPFAM" id="SSF55166">
    <property type="entry name" value="Hedgehog/DD-peptidase"/>
    <property type="match status" value="1"/>
</dbReference>
<dbReference type="PANTHER" id="PTHR34385:SF1">
    <property type="entry name" value="PEPTIDOGLYCAN L-ALANYL-D-GLUTAMATE ENDOPEPTIDASE CWLK"/>
    <property type="match status" value="1"/>
</dbReference>
<evidence type="ECO:0000313" key="2">
    <source>
        <dbReference type="EMBL" id="KFN91169.1"/>
    </source>
</evidence>
<organism evidence="2 3">
    <name type="scientific">Tetragenococcus muriaticus PMC-11-5</name>
    <dbReference type="NCBI Taxonomy" id="1302649"/>
    <lineage>
        <taxon>Bacteria</taxon>
        <taxon>Bacillati</taxon>
        <taxon>Bacillota</taxon>
        <taxon>Bacilli</taxon>
        <taxon>Lactobacillales</taxon>
        <taxon>Enterococcaceae</taxon>
        <taxon>Tetragenococcus</taxon>
    </lineage>
</organism>
<dbReference type="Pfam" id="PF02557">
    <property type="entry name" value="VanY"/>
    <property type="match status" value="1"/>
</dbReference>
<keyword evidence="2" id="KW-0645">Protease</keyword>
<dbReference type="InterPro" id="IPR009045">
    <property type="entry name" value="Zn_M74/Hedgehog-like"/>
</dbReference>
<evidence type="ECO:0000259" key="1">
    <source>
        <dbReference type="Pfam" id="PF02557"/>
    </source>
</evidence>
<sequence length="59" mass="7245">MAEHASDYGFILRYPRGKEEVTHINYEPWHFRYVGQENAEYMEKYDLTLEEFLDQLNEK</sequence>
<protein>
    <submittedName>
        <fullName evidence="2">D-alanyl-D-alanine carboxypeptidase</fullName>
        <ecNumber evidence="2">3.4.-.-</ecNumber>
        <ecNumber evidence="2">3.4.16.4</ecNumber>
    </submittedName>
</protein>